<dbReference type="PANTHER" id="PTHR30290:SF38">
    <property type="entry name" value="D,D-DIPEPTIDE-BINDING PERIPLASMIC PROTEIN DDPA-RELATED"/>
    <property type="match status" value="1"/>
</dbReference>
<accession>A0ABT5RWW0</accession>
<name>A0ABT5RWW0_9BURK</name>
<feature type="chain" id="PRO_5047373277" evidence="3">
    <location>
        <begin position="25"/>
        <end position="504"/>
    </location>
</feature>
<comment type="caution">
    <text evidence="5">The sequence shown here is derived from an EMBL/GenBank/DDBJ whole genome shotgun (WGS) entry which is preliminary data.</text>
</comment>
<keyword evidence="6" id="KW-1185">Reference proteome</keyword>
<evidence type="ECO:0000313" key="6">
    <source>
        <dbReference type="Proteomes" id="UP001148932"/>
    </source>
</evidence>
<protein>
    <submittedName>
        <fullName evidence="5">ABC transporter substrate-binding protein</fullName>
    </submittedName>
</protein>
<evidence type="ECO:0000313" key="5">
    <source>
        <dbReference type="EMBL" id="MDD2178196.1"/>
    </source>
</evidence>
<dbReference type="RefSeq" id="WP_274110659.1">
    <property type="nucleotide sequence ID" value="NZ_JAPCKI010000006.1"/>
</dbReference>
<evidence type="ECO:0000256" key="3">
    <source>
        <dbReference type="SAM" id="SignalP"/>
    </source>
</evidence>
<keyword evidence="2 3" id="KW-0732">Signal</keyword>
<proteinExistence type="inferred from homology"/>
<organism evidence="5 6">
    <name type="scientific">Acidovorax benzenivorans</name>
    <dbReference type="NCBI Taxonomy" id="2987520"/>
    <lineage>
        <taxon>Bacteria</taxon>
        <taxon>Pseudomonadati</taxon>
        <taxon>Pseudomonadota</taxon>
        <taxon>Betaproteobacteria</taxon>
        <taxon>Burkholderiales</taxon>
        <taxon>Comamonadaceae</taxon>
        <taxon>Acidovorax</taxon>
    </lineage>
</organism>
<dbReference type="Pfam" id="PF00496">
    <property type="entry name" value="SBP_bac_5"/>
    <property type="match status" value="1"/>
</dbReference>
<dbReference type="InterPro" id="IPR000914">
    <property type="entry name" value="SBP_5_dom"/>
</dbReference>
<dbReference type="Proteomes" id="UP001148932">
    <property type="component" value="Unassembled WGS sequence"/>
</dbReference>
<comment type="similarity">
    <text evidence="1">Belongs to the bacterial solute-binding protein 5 family.</text>
</comment>
<dbReference type="CDD" id="cd00995">
    <property type="entry name" value="PBP2_NikA_DppA_OppA_like"/>
    <property type="match status" value="1"/>
</dbReference>
<dbReference type="InterPro" id="IPR039424">
    <property type="entry name" value="SBP_5"/>
</dbReference>
<dbReference type="SUPFAM" id="SSF53850">
    <property type="entry name" value="Periplasmic binding protein-like II"/>
    <property type="match status" value="1"/>
</dbReference>
<feature type="domain" description="Solute-binding protein family 5" evidence="4">
    <location>
        <begin position="68"/>
        <end position="425"/>
    </location>
</feature>
<dbReference type="Gene3D" id="3.40.190.10">
    <property type="entry name" value="Periplasmic binding protein-like II"/>
    <property type="match status" value="1"/>
</dbReference>
<dbReference type="PIRSF" id="PIRSF002741">
    <property type="entry name" value="MppA"/>
    <property type="match status" value="1"/>
</dbReference>
<sequence>MKLKTLVAATSFALASVLTTGAHAAGTLNVAIHQDPGNWDPIATFLVSWGAVGSQVFDGLIMRTPDMKLVPGLATKWEFLDNNTKLRFTLREGVKFHNGEPFNADAVKFTFDRLLGDEGKKGPQQSNYNAIEKVVVVNANTVDFVLKNPDPVLLTKLAGYGAMIVPPKYITEKGSTYFGANPVGTGPFKFVDYKPKVSLSFERNASYWGGAPKLDNLVYRFITEPATQAAELQAGRIDVANQIPLAMIDTLKKDSKLAVQSMDGPVALAMRYNTQRGIMKNKDVRKALTMAVDRDAIIKSILLGNAKPIASFQGTLSFGNDPALKPLPFNPTQAKAMLAKAGVKPGTQIQIDFRGSDSNFREVAQAVASYLQGVGIVASLKPYDTNVLLNDIIPAGKTGEMWQNQWGGWTFDYDNTAYSMYYTKQRWNPFDDDAKLNALLHTQRNTWDQAARKTTLQQIARYVADEALEMPLYSLNTIYGLNKRAKNLALPADGRFRFVDASVD</sequence>
<evidence type="ECO:0000256" key="2">
    <source>
        <dbReference type="ARBA" id="ARBA00022729"/>
    </source>
</evidence>
<reference evidence="5" key="1">
    <citation type="submission" date="2022-10" db="EMBL/GenBank/DDBJ databases">
        <title>Description of microaerobic benzene degrading bacteria.</title>
        <authorList>
            <person name="Bedics A."/>
            <person name="Tancsics A."/>
            <person name="Banerjee S."/>
        </authorList>
    </citation>
    <scope>NUCLEOTIDE SEQUENCE</scope>
    <source>
        <strain evidence="5">D2M1</strain>
    </source>
</reference>
<feature type="signal peptide" evidence="3">
    <location>
        <begin position="1"/>
        <end position="24"/>
    </location>
</feature>
<evidence type="ECO:0000256" key="1">
    <source>
        <dbReference type="ARBA" id="ARBA00005695"/>
    </source>
</evidence>
<dbReference type="PANTHER" id="PTHR30290">
    <property type="entry name" value="PERIPLASMIC BINDING COMPONENT OF ABC TRANSPORTER"/>
    <property type="match status" value="1"/>
</dbReference>
<dbReference type="Gene3D" id="3.10.105.10">
    <property type="entry name" value="Dipeptide-binding Protein, Domain 3"/>
    <property type="match status" value="1"/>
</dbReference>
<dbReference type="InterPro" id="IPR030678">
    <property type="entry name" value="Peptide/Ni-bd"/>
</dbReference>
<dbReference type="Gene3D" id="3.90.76.10">
    <property type="entry name" value="Dipeptide-binding Protein, Domain 1"/>
    <property type="match status" value="1"/>
</dbReference>
<dbReference type="EMBL" id="JAPCKI010000006">
    <property type="protein sequence ID" value="MDD2178196.1"/>
    <property type="molecule type" value="Genomic_DNA"/>
</dbReference>
<gene>
    <name evidence="5" type="ORF">OIN59_12195</name>
</gene>
<evidence type="ECO:0000259" key="4">
    <source>
        <dbReference type="Pfam" id="PF00496"/>
    </source>
</evidence>